<gene>
    <name evidence="7" type="ORF">SAMN05421879_101686</name>
</gene>
<dbReference type="SUPFAM" id="SSF51735">
    <property type="entry name" value="NAD(P)-binding Rossmann-fold domains"/>
    <property type="match status" value="1"/>
</dbReference>
<feature type="site" description="Participates in a stacking interaction with the thymidine ring of dTDP-4-oxo-6-deoxyglucose" evidence="4">
    <location>
        <position position="135"/>
    </location>
</feature>
<dbReference type="InterPro" id="IPR014710">
    <property type="entry name" value="RmlC-like_jellyroll"/>
</dbReference>
<sequence length="468" mass="49802">MGDPRVRRTAVPGLLVLDLQVHRDPRGWFKENWQREKMVAAGLPDFAPVQHSVAHNGPAGVTRGFHAEPWDKLVSVAAGRVLGAWVDLREGPTFGTVHTQVLEEATAVFVPRGVANAYQTLTEDVVYSYLVNDHWRPDAAYTMLNLADETAAVRWPVPLERAVVSDRDRAHPRLAEVTPVPPRPVLVLGAEGQLGRALVRHLPGAVGRGRAELDLADPAAVASLDLSPYDAVVNAAADTAVDAAETAQGRRSAWEVNATGVAALASAVREQGRTLVHFSSDYVFDGTGGGAGGYAEDAPLCPLGVYGQSKAAGDLAVAVLPRHYLLRTSWVVGEGRSFVATMADLAARGVSPRVVADQVGRLTFTDELARATAHLLGSGASYGTYNVTNDGEPTSWAGVAERVFAALGAEVSVTRVSTQEYAASRPVDAPPLAPRPARSVLSLDKIRATGFTPGDQGEALARHLRRRR</sequence>
<keyword evidence="5" id="KW-0521">NADP</keyword>
<feature type="active site" description="Proton donor" evidence="3">
    <location>
        <position position="129"/>
    </location>
</feature>
<evidence type="ECO:0000256" key="3">
    <source>
        <dbReference type="PIRSR" id="PIRSR600888-1"/>
    </source>
</evidence>
<dbReference type="InterPro" id="IPR029903">
    <property type="entry name" value="RmlD-like-bd"/>
</dbReference>
<reference evidence="8" key="1">
    <citation type="submission" date="2017-08" db="EMBL/GenBank/DDBJ databases">
        <authorList>
            <person name="Varghese N."/>
            <person name="Submissions S."/>
        </authorList>
    </citation>
    <scope>NUCLEOTIDE SEQUENCE [LARGE SCALE GENOMIC DNA]</scope>
    <source>
        <strain evidence="8">USBA17B2</strain>
    </source>
</reference>
<comment type="pathway">
    <text evidence="5">Carbohydrate biosynthesis; dTDP-L-rhamnose biosynthesis.</text>
</comment>
<name>A0A285VG65_9MICO</name>
<keyword evidence="8" id="KW-1185">Reference proteome</keyword>
<feature type="active site" description="Proton acceptor" evidence="3">
    <location>
        <position position="66"/>
    </location>
</feature>
<evidence type="ECO:0000256" key="4">
    <source>
        <dbReference type="PIRSR" id="PIRSR600888-3"/>
    </source>
</evidence>
<dbReference type="InterPro" id="IPR005913">
    <property type="entry name" value="dTDP_dehydrorham_reduct"/>
</dbReference>
<evidence type="ECO:0000256" key="5">
    <source>
        <dbReference type="RuleBase" id="RU364082"/>
    </source>
</evidence>
<evidence type="ECO:0000313" key="7">
    <source>
        <dbReference type="EMBL" id="SOC52568.1"/>
    </source>
</evidence>
<dbReference type="Pfam" id="PF00908">
    <property type="entry name" value="dTDP_sugar_isom"/>
    <property type="match status" value="1"/>
</dbReference>
<dbReference type="Gene3D" id="2.60.120.10">
    <property type="entry name" value="Jelly Rolls"/>
    <property type="match status" value="1"/>
</dbReference>
<proteinExistence type="inferred from homology"/>
<dbReference type="CDD" id="cd05254">
    <property type="entry name" value="dTDP_HR_like_SDR_e"/>
    <property type="match status" value="1"/>
</dbReference>
<evidence type="ECO:0000313" key="8">
    <source>
        <dbReference type="Proteomes" id="UP000219688"/>
    </source>
</evidence>
<comment type="similarity">
    <text evidence="2 5">Belongs to the dTDP-4-dehydrorhamnose reductase family.</text>
</comment>
<dbReference type="InterPro" id="IPR036291">
    <property type="entry name" value="NAD(P)-bd_dom_sf"/>
</dbReference>
<evidence type="ECO:0000259" key="6">
    <source>
        <dbReference type="Pfam" id="PF04321"/>
    </source>
</evidence>
<dbReference type="GO" id="GO:0019305">
    <property type="term" value="P:dTDP-rhamnose biosynthetic process"/>
    <property type="evidence" value="ECO:0007669"/>
    <property type="project" value="UniProtKB-UniPathway"/>
</dbReference>
<dbReference type="GO" id="GO:0008831">
    <property type="term" value="F:dTDP-4-dehydrorhamnose reductase activity"/>
    <property type="evidence" value="ECO:0007669"/>
    <property type="project" value="UniProtKB-EC"/>
</dbReference>
<protein>
    <recommendedName>
        <fullName evidence="5">dTDP-4-dehydrorhamnose reductase</fullName>
        <ecNumber evidence="5">1.1.1.133</ecNumber>
    </recommendedName>
</protein>
<dbReference type="GO" id="GO:0008830">
    <property type="term" value="F:dTDP-4-dehydrorhamnose 3,5-epimerase activity"/>
    <property type="evidence" value="ECO:0007669"/>
    <property type="project" value="InterPro"/>
</dbReference>
<dbReference type="EC" id="1.1.1.133" evidence="5"/>
<keyword evidence="5" id="KW-0560">Oxidoreductase</keyword>
<dbReference type="PANTHER" id="PTHR10491">
    <property type="entry name" value="DTDP-4-DEHYDRORHAMNOSE REDUCTASE"/>
    <property type="match status" value="1"/>
</dbReference>
<dbReference type="Gene3D" id="3.40.50.720">
    <property type="entry name" value="NAD(P)-binding Rossmann-like Domain"/>
    <property type="match status" value="1"/>
</dbReference>
<dbReference type="InterPro" id="IPR011051">
    <property type="entry name" value="RmlC_Cupin_sf"/>
</dbReference>
<dbReference type="InterPro" id="IPR000888">
    <property type="entry name" value="RmlC-like"/>
</dbReference>
<dbReference type="RefSeq" id="WP_097187053.1">
    <property type="nucleotide sequence ID" value="NZ_OBQK01000001.1"/>
</dbReference>
<feature type="domain" description="RmlD-like substrate binding" evidence="6">
    <location>
        <begin position="185"/>
        <end position="465"/>
    </location>
</feature>
<dbReference type="Gene3D" id="3.90.25.10">
    <property type="entry name" value="UDP-galactose 4-epimerase, domain 1"/>
    <property type="match status" value="1"/>
</dbReference>
<evidence type="ECO:0000256" key="1">
    <source>
        <dbReference type="ARBA" id="ARBA00010154"/>
    </source>
</evidence>
<organism evidence="7 8">
    <name type="scientific">Ornithinimicrobium cerasi</name>
    <dbReference type="NCBI Taxonomy" id="2248773"/>
    <lineage>
        <taxon>Bacteria</taxon>
        <taxon>Bacillati</taxon>
        <taxon>Actinomycetota</taxon>
        <taxon>Actinomycetes</taxon>
        <taxon>Micrococcales</taxon>
        <taxon>Ornithinimicrobiaceae</taxon>
        <taxon>Ornithinimicrobium</taxon>
    </lineage>
</organism>
<dbReference type="PANTHER" id="PTHR10491:SF4">
    <property type="entry name" value="METHIONINE ADENOSYLTRANSFERASE 2 SUBUNIT BETA"/>
    <property type="match status" value="1"/>
</dbReference>
<dbReference type="EMBL" id="OBQK01000001">
    <property type="protein sequence ID" value="SOC52568.1"/>
    <property type="molecule type" value="Genomic_DNA"/>
</dbReference>
<dbReference type="Proteomes" id="UP000219688">
    <property type="component" value="Unassembled WGS sequence"/>
</dbReference>
<comment type="similarity">
    <text evidence="1">Belongs to the dTDP-4-dehydrorhamnose 3,5-epimerase family.</text>
</comment>
<comment type="function">
    <text evidence="5">Catalyzes the reduction of dTDP-6-deoxy-L-lyxo-4-hexulose to yield dTDP-L-rhamnose.</text>
</comment>
<evidence type="ECO:0000256" key="2">
    <source>
        <dbReference type="ARBA" id="ARBA00010944"/>
    </source>
</evidence>
<dbReference type="UniPathway" id="UPA00124"/>
<accession>A0A285VG65</accession>
<dbReference type="AlphaFoldDB" id="A0A285VG65"/>
<dbReference type="Pfam" id="PF04321">
    <property type="entry name" value="RmlD_sub_bind"/>
    <property type="match status" value="1"/>
</dbReference>
<dbReference type="SUPFAM" id="SSF51182">
    <property type="entry name" value="RmlC-like cupins"/>
    <property type="match status" value="1"/>
</dbReference>